<dbReference type="Gene3D" id="3.90.170.10">
    <property type="entry name" value="Adenylosuccinate Synthetase, subunit A, domain 3"/>
    <property type="match status" value="1"/>
</dbReference>
<keyword evidence="6" id="KW-0658">Purine biosynthesis</keyword>
<dbReference type="Pfam" id="PF00709">
    <property type="entry name" value="Adenylsucc_synt"/>
    <property type="match status" value="1"/>
</dbReference>
<keyword evidence="3" id="KW-0436">Ligase</keyword>
<dbReference type="FunFam" id="3.90.170.10:FF:000001">
    <property type="entry name" value="Adenylosuccinate synthetase"/>
    <property type="match status" value="1"/>
</dbReference>
<accession>A0A7J3T8T2</accession>
<evidence type="ECO:0000256" key="1">
    <source>
        <dbReference type="ARBA" id="ARBA00001946"/>
    </source>
</evidence>
<dbReference type="AlphaFoldDB" id="A0A7J3T8T2"/>
<evidence type="ECO:0000256" key="8">
    <source>
        <dbReference type="ARBA" id="ARBA00023134"/>
    </source>
</evidence>
<evidence type="ECO:0000256" key="2">
    <source>
        <dbReference type="ARBA" id="ARBA00011738"/>
    </source>
</evidence>
<dbReference type="InterPro" id="IPR001114">
    <property type="entry name" value="Adenylosuccinate_synthetase"/>
</dbReference>
<reference evidence="9" key="1">
    <citation type="journal article" date="2020" name="mSystems">
        <title>Genome- and Community-Level Interaction Insights into Carbon Utilization and Element Cycling Functions of Hydrothermarchaeota in Hydrothermal Sediment.</title>
        <authorList>
            <person name="Zhou Z."/>
            <person name="Liu Y."/>
            <person name="Xu W."/>
            <person name="Pan J."/>
            <person name="Luo Z.H."/>
            <person name="Li M."/>
        </authorList>
    </citation>
    <scope>NUCLEOTIDE SEQUENCE [LARGE SCALE GENOMIC DNA]</scope>
    <source>
        <strain evidence="9">HyVt-85</strain>
    </source>
</reference>
<keyword evidence="5" id="KW-0547">Nucleotide-binding</keyword>
<evidence type="ECO:0000313" key="9">
    <source>
        <dbReference type="EMBL" id="HHE75510.1"/>
    </source>
</evidence>
<evidence type="ECO:0000256" key="5">
    <source>
        <dbReference type="ARBA" id="ARBA00022741"/>
    </source>
</evidence>
<dbReference type="GO" id="GO:0005525">
    <property type="term" value="F:GTP binding"/>
    <property type="evidence" value="ECO:0007669"/>
    <property type="project" value="UniProtKB-KW"/>
</dbReference>
<name>A0A7J3T8T2_9ARCH</name>
<keyword evidence="4" id="KW-0479">Metal-binding</keyword>
<proteinExistence type="inferred from homology"/>
<dbReference type="PANTHER" id="PTHR11846:SF0">
    <property type="entry name" value="ADENYLOSUCCINATE SYNTHETASE"/>
    <property type="match status" value="1"/>
</dbReference>
<evidence type="ECO:0000256" key="7">
    <source>
        <dbReference type="ARBA" id="ARBA00022842"/>
    </source>
</evidence>
<keyword evidence="7" id="KW-0460">Magnesium</keyword>
<evidence type="ECO:0000256" key="6">
    <source>
        <dbReference type="ARBA" id="ARBA00022755"/>
    </source>
</evidence>
<dbReference type="GO" id="GO:0046872">
    <property type="term" value="F:metal ion binding"/>
    <property type="evidence" value="ECO:0007669"/>
    <property type="project" value="UniProtKB-KW"/>
</dbReference>
<organism evidence="9">
    <name type="scientific">Candidatus Aciduliprofundum boonei</name>
    <dbReference type="NCBI Taxonomy" id="379547"/>
    <lineage>
        <taxon>Archaea</taxon>
        <taxon>Methanobacteriati</taxon>
        <taxon>Thermoplasmatota</taxon>
        <taxon>DHVE2 group</taxon>
        <taxon>Candidatus Aciduliprofundum</taxon>
    </lineage>
</organism>
<dbReference type="SUPFAM" id="SSF52540">
    <property type="entry name" value="P-loop containing nucleoside triphosphate hydrolases"/>
    <property type="match status" value="1"/>
</dbReference>
<dbReference type="InterPro" id="IPR042111">
    <property type="entry name" value="Adenylosuccinate_synth_dom3"/>
</dbReference>
<evidence type="ECO:0000256" key="3">
    <source>
        <dbReference type="ARBA" id="ARBA00022598"/>
    </source>
</evidence>
<dbReference type="InterPro" id="IPR027417">
    <property type="entry name" value="P-loop_NTPase"/>
</dbReference>
<dbReference type="GO" id="GO:0004019">
    <property type="term" value="F:adenylosuccinate synthase activity"/>
    <property type="evidence" value="ECO:0007669"/>
    <property type="project" value="InterPro"/>
</dbReference>
<feature type="non-terminal residue" evidence="9">
    <location>
        <position position="1"/>
    </location>
</feature>
<dbReference type="GO" id="GO:0046040">
    <property type="term" value="P:IMP metabolic process"/>
    <property type="evidence" value="ECO:0007669"/>
    <property type="project" value="TreeGrafter"/>
</dbReference>
<comment type="subunit">
    <text evidence="2">Homodimer.</text>
</comment>
<dbReference type="SMART" id="SM00788">
    <property type="entry name" value="Adenylsucc_synt"/>
    <property type="match status" value="1"/>
</dbReference>
<sequence>VIGVAKAYTTRVGEGPFPTELKNEIGNTLRERGNEYGATTGRPRRVGWLDIPILRYAKLINNVDYIALTKVDVLSGLREIPVAIKYRSPSGIVDYPTPLLESCEPIYEYLEGWDTLNDESFRKYVEFIEKNVGAKIKLISYGPEREKTMEL</sequence>
<keyword evidence="8" id="KW-0342">GTP-binding</keyword>
<comment type="caution">
    <text evidence="9">The sequence shown here is derived from an EMBL/GenBank/DDBJ whole genome shotgun (WGS) entry which is preliminary data.</text>
</comment>
<dbReference type="PANTHER" id="PTHR11846">
    <property type="entry name" value="ADENYLOSUCCINATE SYNTHETASE"/>
    <property type="match status" value="1"/>
</dbReference>
<protein>
    <submittedName>
        <fullName evidence="9">Adenylosuccinate synthase</fullName>
    </submittedName>
</protein>
<dbReference type="Proteomes" id="UP000886130">
    <property type="component" value="Unassembled WGS sequence"/>
</dbReference>
<dbReference type="HAMAP" id="MF_00011">
    <property type="entry name" value="Adenylosucc_synth"/>
    <property type="match status" value="1"/>
</dbReference>
<dbReference type="UniPathway" id="UPA00075">
    <property type="reaction ID" value="UER00335"/>
</dbReference>
<dbReference type="EMBL" id="DRTM01000006">
    <property type="protein sequence ID" value="HHE75510.1"/>
    <property type="molecule type" value="Genomic_DNA"/>
</dbReference>
<comment type="cofactor">
    <cofactor evidence="1">
        <name>Mg(2+)</name>
        <dbReference type="ChEBI" id="CHEBI:18420"/>
    </cofactor>
</comment>
<dbReference type="GO" id="GO:0044208">
    <property type="term" value="P:'de novo' AMP biosynthetic process"/>
    <property type="evidence" value="ECO:0007669"/>
    <property type="project" value="UniProtKB-UniPathway"/>
</dbReference>
<dbReference type="GO" id="GO:0005737">
    <property type="term" value="C:cytoplasm"/>
    <property type="evidence" value="ECO:0007669"/>
    <property type="project" value="TreeGrafter"/>
</dbReference>
<gene>
    <name evidence="9" type="ORF">ENL31_00080</name>
</gene>
<evidence type="ECO:0000256" key="4">
    <source>
        <dbReference type="ARBA" id="ARBA00022723"/>
    </source>
</evidence>